<name>A0A9P8YGB8_9PEZI</name>
<dbReference type="Proteomes" id="UP000756346">
    <property type="component" value="Unassembled WGS sequence"/>
</dbReference>
<gene>
    <name evidence="2" type="ORF">B0I36DRAFT_312336</name>
</gene>
<sequence>MAGMTASLHTSCTCFLNTVVGAIFLPRDWQVSNTKVMGGTRSRERGSWVDVGGRNSICWPRSHRSRPRSEIGSRSTSSKPAYRRTTLPSVPFCAAAHDSHRTMVGSAGVYWRGPRASVSLSCHGCFCT</sequence>
<reference evidence="2" key="1">
    <citation type="journal article" date="2021" name="Nat. Commun.">
        <title>Genetic determinants of endophytism in the Arabidopsis root mycobiome.</title>
        <authorList>
            <person name="Mesny F."/>
            <person name="Miyauchi S."/>
            <person name="Thiergart T."/>
            <person name="Pickel B."/>
            <person name="Atanasova L."/>
            <person name="Karlsson M."/>
            <person name="Huettel B."/>
            <person name="Barry K.W."/>
            <person name="Haridas S."/>
            <person name="Chen C."/>
            <person name="Bauer D."/>
            <person name="Andreopoulos W."/>
            <person name="Pangilinan J."/>
            <person name="LaButti K."/>
            <person name="Riley R."/>
            <person name="Lipzen A."/>
            <person name="Clum A."/>
            <person name="Drula E."/>
            <person name="Henrissat B."/>
            <person name="Kohler A."/>
            <person name="Grigoriev I.V."/>
            <person name="Martin F.M."/>
            <person name="Hacquard S."/>
        </authorList>
    </citation>
    <scope>NUCLEOTIDE SEQUENCE</scope>
    <source>
        <strain evidence="2">MPI-CAGE-CH-0230</strain>
    </source>
</reference>
<evidence type="ECO:0000313" key="3">
    <source>
        <dbReference type="Proteomes" id="UP000756346"/>
    </source>
</evidence>
<evidence type="ECO:0000313" key="2">
    <source>
        <dbReference type="EMBL" id="KAH7041192.1"/>
    </source>
</evidence>
<dbReference type="RefSeq" id="XP_046019247.1">
    <property type="nucleotide sequence ID" value="XM_046152496.1"/>
</dbReference>
<comment type="caution">
    <text evidence="2">The sequence shown here is derived from an EMBL/GenBank/DDBJ whole genome shotgun (WGS) entry which is preliminary data.</text>
</comment>
<dbReference type="GeneID" id="70182042"/>
<accession>A0A9P8YGB8</accession>
<dbReference type="EMBL" id="JAGTJQ010000001">
    <property type="protein sequence ID" value="KAH7041192.1"/>
    <property type="molecule type" value="Genomic_DNA"/>
</dbReference>
<proteinExistence type="predicted"/>
<evidence type="ECO:0000256" key="1">
    <source>
        <dbReference type="SAM" id="MobiDB-lite"/>
    </source>
</evidence>
<keyword evidence="3" id="KW-1185">Reference proteome</keyword>
<feature type="region of interest" description="Disordered" evidence="1">
    <location>
        <begin position="60"/>
        <end position="83"/>
    </location>
</feature>
<protein>
    <submittedName>
        <fullName evidence="2">Uncharacterized protein</fullName>
    </submittedName>
</protein>
<organism evidence="2 3">
    <name type="scientific">Microdochium trichocladiopsis</name>
    <dbReference type="NCBI Taxonomy" id="1682393"/>
    <lineage>
        <taxon>Eukaryota</taxon>
        <taxon>Fungi</taxon>
        <taxon>Dikarya</taxon>
        <taxon>Ascomycota</taxon>
        <taxon>Pezizomycotina</taxon>
        <taxon>Sordariomycetes</taxon>
        <taxon>Xylariomycetidae</taxon>
        <taxon>Xylariales</taxon>
        <taxon>Microdochiaceae</taxon>
        <taxon>Microdochium</taxon>
    </lineage>
</organism>
<dbReference type="AlphaFoldDB" id="A0A9P8YGB8"/>